<gene>
    <name evidence="21" type="ORF">BJY24_001131</name>
</gene>
<evidence type="ECO:0000313" key="21">
    <source>
        <dbReference type="EMBL" id="MBB5912264.1"/>
    </source>
</evidence>
<dbReference type="NCBIfam" id="TIGR01580">
    <property type="entry name" value="narG"/>
    <property type="match status" value="1"/>
</dbReference>
<keyword evidence="13" id="KW-0408">Iron</keyword>
<evidence type="ECO:0000313" key="22">
    <source>
        <dbReference type="Proteomes" id="UP000540412"/>
    </source>
</evidence>
<comment type="catalytic activity">
    <reaction evidence="17">
        <text>nitrate + a quinol = a quinone + nitrite + H2O</text>
        <dbReference type="Rhea" id="RHEA:56144"/>
        <dbReference type="ChEBI" id="CHEBI:15377"/>
        <dbReference type="ChEBI" id="CHEBI:16301"/>
        <dbReference type="ChEBI" id="CHEBI:17632"/>
        <dbReference type="ChEBI" id="CHEBI:24646"/>
        <dbReference type="ChEBI" id="CHEBI:132124"/>
        <dbReference type="EC" id="1.7.5.1"/>
    </reaction>
</comment>
<keyword evidence="11" id="KW-0249">Electron transport</keyword>
<comment type="cofactor">
    <cofactor evidence="1">
        <name>Mo-bis(molybdopterin guanine dinucleotide)</name>
        <dbReference type="ChEBI" id="CHEBI:60539"/>
    </cofactor>
</comment>
<evidence type="ECO:0000256" key="11">
    <source>
        <dbReference type="ARBA" id="ARBA00022982"/>
    </source>
</evidence>
<dbReference type="PROSITE" id="PS51669">
    <property type="entry name" value="4FE4S_MOW_BIS_MGD"/>
    <property type="match status" value="1"/>
</dbReference>
<dbReference type="GO" id="GO:0042128">
    <property type="term" value="P:nitrate assimilation"/>
    <property type="evidence" value="ECO:0007669"/>
    <property type="project" value="UniProtKB-KW"/>
</dbReference>
<evidence type="ECO:0000256" key="1">
    <source>
        <dbReference type="ARBA" id="ARBA00001942"/>
    </source>
</evidence>
<evidence type="ECO:0000256" key="17">
    <source>
        <dbReference type="ARBA" id="ARBA00048294"/>
    </source>
</evidence>
<dbReference type="InterPro" id="IPR006963">
    <property type="entry name" value="Mopterin_OxRdtase_4Fe-4S_dom"/>
</dbReference>
<dbReference type="CDD" id="cd02776">
    <property type="entry name" value="MopB_CT_Nitrate-R-NarG-like"/>
    <property type="match status" value="1"/>
</dbReference>
<keyword evidence="12 21" id="KW-0560">Oxidoreductase</keyword>
<dbReference type="InterPro" id="IPR006656">
    <property type="entry name" value="Mopterin_OxRdtase"/>
</dbReference>
<name>A0A7W9PA18_9NOCA</name>
<dbReference type="Gene3D" id="3.40.50.12440">
    <property type="match status" value="1"/>
</dbReference>
<dbReference type="Proteomes" id="UP000540412">
    <property type="component" value="Unassembled WGS sequence"/>
</dbReference>
<keyword evidence="14" id="KW-0411">Iron-sulfur</keyword>
<dbReference type="CDD" id="cd02750">
    <property type="entry name" value="MopB_Nitrate-R-NarG-like"/>
    <property type="match status" value="1"/>
</dbReference>
<evidence type="ECO:0000256" key="15">
    <source>
        <dbReference type="ARBA" id="ARBA00023063"/>
    </source>
</evidence>
<dbReference type="InterPro" id="IPR027467">
    <property type="entry name" value="MopterinOxRdtase_cofactor_BS"/>
</dbReference>
<evidence type="ECO:0000256" key="16">
    <source>
        <dbReference type="ARBA" id="ARBA00023136"/>
    </source>
</evidence>
<dbReference type="PANTHER" id="PTHR43105">
    <property type="entry name" value="RESPIRATORY NITRATE REDUCTASE"/>
    <property type="match status" value="1"/>
</dbReference>
<comment type="similarity">
    <text evidence="4">Belongs to the prokaryotic molybdopterin-containing oxidoreductase family.</text>
</comment>
<evidence type="ECO:0000256" key="12">
    <source>
        <dbReference type="ARBA" id="ARBA00023002"/>
    </source>
</evidence>
<keyword evidence="22" id="KW-1185">Reference proteome</keyword>
<dbReference type="GO" id="GO:0160182">
    <property type="term" value="F:nitrate reductase (quinone) activity"/>
    <property type="evidence" value="ECO:0007669"/>
    <property type="project" value="UniProtKB-EC"/>
</dbReference>
<accession>A0A7W9PA18</accession>
<evidence type="ECO:0000256" key="7">
    <source>
        <dbReference type="ARBA" id="ARBA00022475"/>
    </source>
</evidence>
<proteinExistence type="inferred from homology"/>
<feature type="compositionally biased region" description="Polar residues" evidence="19">
    <location>
        <begin position="1"/>
        <end position="18"/>
    </location>
</feature>
<keyword evidence="9" id="KW-0500">Molybdenum</keyword>
<dbReference type="EMBL" id="JACHIT010000001">
    <property type="protein sequence ID" value="MBB5912264.1"/>
    <property type="molecule type" value="Genomic_DNA"/>
</dbReference>
<comment type="cofactor">
    <cofactor evidence="2">
        <name>[4Fe-4S] cluster</name>
        <dbReference type="ChEBI" id="CHEBI:49883"/>
    </cofactor>
</comment>
<dbReference type="EC" id="1.7.5.1" evidence="5"/>
<protein>
    <recommendedName>
        <fullName evidence="18">Nitrate reductase alpha subunit</fullName>
        <ecNumber evidence="5">1.7.5.1</ecNumber>
    </recommendedName>
</protein>
<dbReference type="InterPro" id="IPR006655">
    <property type="entry name" value="Mopterin_OxRdtase_prok_CS"/>
</dbReference>
<evidence type="ECO:0000256" key="2">
    <source>
        <dbReference type="ARBA" id="ARBA00001966"/>
    </source>
</evidence>
<sequence>MVNSHTKGSTPSDTNGRSAASGDALLRLGKYFNRGEVSEDLRTVHKVGGRGADEFYRDRWAHDKVVRSTHGVNCTGSCSWKIYVKDGVITWESQQTDYPSVGSDKPEYEPRGCPRGASFSWYTYSPARVRYPYVRGVLLEMYREAKSRLKDPVAAWESLVEDPEQARRYKSARGKGGFVRAEWWEAAEIAAAAHVHTIKRYGPDRVAGFSPIPAMSMVSHAAGARFISLLGGSMLSFYDWYADLPVASPQVFGDQTDVPESADWFDAGYLIMWGSNVPVTRTPDAHYMTEARYRGQKVVVVSPDYADNTKFADEWVPARPGTDAALAMAMGHVILTEFFRDRATPRFLDYIKRYTDLPFLITLDEHEGGWNGDGEYRPHTWVPGKFLTAADLGDTAEGAEHKTVLLDTAGNTVVPNGSLGHRFSASGAGRWNLDLGDIDPLVTLYGRTNDAAAVQLPRYDGDAGGVLSRGVPTRIVAGKRVTTVFDLLLAQYGVARDGLPGTWPTGYDDVAEPYTPAWQETITGVPAAQAARIAREFADNADRSGGRSMILMGAGTNHWFHSDQIYRSFFTLTLLTGCQGVNGGGWAHYVGQEKCRPVTGWATLAFGLDWQRPPRHMQGTVFWYLANDQWRYDPFTAESFTSPLGSGRFRGRTAADNIALASRLGWMPSYPTFDRNPLDLVDDAEAAGKTPQDYVVDGLKSGDLRFACEDPDAPENFPRCLTVWRANLLGSSGKGNEYFHKHLLGSDSNLQTTDTAGVRPQELEWRDQAATGKLDLLLSLDFRMTSTTLFSDIVLPAATWYEKHDLSSTDMHPFVHAFSPAISPPWEAKTDFEAFHRIARGFSWLAEKHLGVRKDLVAVALHHDSPDALAQPGGRVLDWKAGECEPVPGKTMPKLVVVERDYPKLAEKMAALGPLIDTLGVTTKGVTTYPDAEVTYLAGVNGTVISGAGQGRPSLAKDVHAAETILALSGTTNGRLAVEGFQALERRTGTKLADLAAEHEGKRVTFADTQARPVPVITSPEWSGSETGGRRYSPFTINTERLKPWHTLTGRQHFYLDHDWMIELGEQLPIFRPPLDMSALFREPDVGSVTDKGVTVRYLTPHSKWSIHSAYQDNLHMLTLSRGGQAIWMSEKDAAKIGVADNDWIEAINRNGVVVARAIVSHRMPEGTVFMYHAQDRAVDVPRIEGPKGSAEGAGFVGRGKRGGIHNALTRIMIKPSHLIGGYAQQSFAINYHGPTGNQRDEVTTIRRRGQNVEY</sequence>
<evidence type="ECO:0000256" key="8">
    <source>
        <dbReference type="ARBA" id="ARBA00022485"/>
    </source>
</evidence>
<organism evidence="21 22">
    <name type="scientific">Nocardia transvalensis</name>
    <dbReference type="NCBI Taxonomy" id="37333"/>
    <lineage>
        <taxon>Bacteria</taxon>
        <taxon>Bacillati</taxon>
        <taxon>Actinomycetota</taxon>
        <taxon>Actinomycetes</taxon>
        <taxon>Mycobacteriales</taxon>
        <taxon>Nocardiaceae</taxon>
        <taxon>Nocardia</taxon>
    </lineage>
</organism>
<evidence type="ECO:0000256" key="9">
    <source>
        <dbReference type="ARBA" id="ARBA00022505"/>
    </source>
</evidence>
<dbReference type="InterPro" id="IPR009010">
    <property type="entry name" value="Asp_de-COase-like_dom_sf"/>
</dbReference>
<evidence type="ECO:0000256" key="6">
    <source>
        <dbReference type="ARBA" id="ARBA00022448"/>
    </source>
</evidence>
<dbReference type="InterPro" id="IPR006657">
    <property type="entry name" value="MoPterin_dinucl-bd_dom"/>
</dbReference>
<evidence type="ECO:0000256" key="4">
    <source>
        <dbReference type="ARBA" id="ARBA00010312"/>
    </source>
</evidence>
<keyword evidence="10" id="KW-0479">Metal-binding</keyword>
<feature type="domain" description="4Fe-4S Mo/W bis-MGD-type" evidence="20">
    <location>
        <begin position="63"/>
        <end position="127"/>
    </location>
</feature>
<dbReference type="GO" id="GO:0043546">
    <property type="term" value="F:molybdopterin cofactor binding"/>
    <property type="evidence" value="ECO:0007669"/>
    <property type="project" value="InterPro"/>
</dbReference>
<dbReference type="RefSeq" id="WP_040750133.1">
    <property type="nucleotide sequence ID" value="NZ_JACHIT010000001.1"/>
</dbReference>
<comment type="subcellular location">
    <subcellularLocation>
        <location evidence="3">Cell membrane</location>
        <topology evidence="3">Peripheral membrane protein</topology>
    </subcellularLocation>
</comment>
<evidence type="ECO:0000256" key="10">
    <source>
        <dbReference type="ARBA" id="ARBA00022723"/>
    </source>
</evidence>
<comment type="caution">
    <text evidence="21">The sequence shown here is derived from an EMBL/GenBank/DDBJ whole genome shotgun (WGS) entry which is preliminary data.</text>
</comment>
<reference evidence="21 22" key="1">
    <citation type="submission" date="2020-08" db="EMBL/GenBank/DDBJ databases">
        <title>Sequencing the genomes of 1000 actinobacteria strains.</title>
        <authorList>
            <person name="Klenk H.-P."/>
        </authorList>
    </citation>
    <scope>NUCLEOTIDE SEQUENCE [LARGE SCALE GENOMIC DNA]</scope>
    <source>
        <strain evidence="21 22">DSM 43582</strain>
    </source>
</reference>
<dbReference type="GO" id="GO:0051539">
    <property type="term" value="F:4 iron, 4 sulfur cluster binding"/>
    <property type="evidence" value="ECO:0007669"/>
    <property type="project" value="UniProtKB-KW"/>
</dbReference>
<evidence type="ECO:0000259" key="20">
    <source>
        <dbReference type="PROSITE" id="PS51669"/>
    </source>
</evidence>
<dbReference type="SMART" id="SM00926">
    <property type="entry name" value="Molybdop_Fe4S4"/>
    <property type="match status" value="1"/>
</dbReference>
<dbReference type="SUPFAM" id="SSF53706">
    <property type="entry name" value="Formate dehydrogenase/DMSO reductase, domains 1-3"/>
    <property type="match status" value="1"/>
</dbReference>
<dbReference type="SUPFAM" id="SSF50692">
    <property type="entry name" value="ADC-like"/>
    <property type="match status" value="1"/>
</dbReference>
<dbReference type="InterPro" id="IPR037943">
    <property type="entry name" value="MopB_CT_Nitrate-R-NarG-like"/>
</dbReference>
<dbReference type="GO" id="GO:0046872">
    <property type="term" value="F:metal ion binding"/>
    <property type="evidence" value="ECO:0007669"/>
    <property type="project" value="UniProtKB-KW"/>
</dbReference>
<evidence type="ECO:0000256" key="14">
    <source>
        <dbReference type="ARBA" id="ARBA00023014"/>
    </source>
</evidence>
<dbReference type="GO" id="GO:0009325">
    <property type="term" value="C:nitrate reductase complex"/>
    <property type="evidence" value="ECO:0007669"/>
    <property type="project" value="InterPro"/>
</dbReference>
<dbReference type="GO" id="GO:0005886">
    <property type="term" value="C:plasma membrane"/>
    <property type="evidence" value="ECO:0007669"/>
    <property type="project" value="UniProtKB-SubCell"/>
</dbReference>
<dbReference type="InterPro" id="IPR006468">
    <property type="entry name" value="NarG"/>
</dbReference>
<keyword evidence="7" id="KW-1003">Cell membrane</keyword>
<dbReference type="InterPro" id="IPR050123">
    <property type="entry name" value="Prok_molybdopt-oxidoreductase"/>
</dbReference>
<dbReference type="PROSITE" id="PS00551">
    <property type="entry name" value="MOLYBDOPTERIN_PROK_1"/>
    <property type="match status" value="1"/>
</dbReference>
<evidence type="ECO:0000256" key="5">
    <source>
        <dbReference type="ARBA" id="ARBA00012500"/>
    </source>
</evidence>
<dbReference type="FunFam" id="3.40.50.12440:FF:000001">
    <property type="entry name" value="Nitrate reductase subunit alpha"/>
    <property type="match status" value="1"/>
</dbReference>
<feature type="region of interest" description="Disordered" evidence="19">
    <location>
        <begin position="1"/>
        <end position="20"/>
    </location>
</feature>
<keyword evidence="16" id="KW-0472">Membrane</keyword>
<evidence type="ECO:0000256" key="18">
    <source>
        <dbReference type="ARBA" id="ARBA00069751"/>
    </source>
</evidence>
<dbReference type="Pfam" id="PF00384">
    <property type="entry name" value="Molybdopterin"/>
    <property type="match status" value="1"/>
</dbReference>
<keyword evidence="8" id="KW-0004">4Fe-4S</keyword>
<evidence type="ECO:0000256" key="3">
    <source>
        <dbReference type="ARBA" id="ARBA00004202"/>
    </source>
</evidence>
<keyword evidence="6" id="KW-0813">Transport</keyword>
<keyword evidence="15" id="KW-0534">Nitrate assimilation</keyword>
<dbReference type="Pfam" id="PF01568">
    <property type="entry name" value="Molydop_binding"/>
    <property type="match status" value="1"/>
</dbReference>
<dbReference type="PANTHER" id="PTHR43105:SF2">
    <property type="entry name" value="RESPIRATORY NITRATE REDUCTASE 2 ALPHA CHAIN"/>
    <property type="match status" value="1"/>
</dbReference>
<evidence type="ECO:0000256" key="19">
    <source>
        <dbReference type="SAM" id="MobiDB-lite"/>
    </source>
</evidence>
<evidence type="ECO:0000256" key="13">
    <source>
        <dbReference type="ARBA" id="ARBA00023004"/>
    </source>
</evidence>
<dbReference type="AlphaFoldDB" id="A0A7W9PA18"/>
<dbReference type="PROSITE" id="PS00490">
    <property type="entry name" value="MOLYBDOPTERIN_PROK_2"/>
    <property type="match status" value="1"/>
</dbReference>